<name>A0ABV7X5T6_9SPHN</name>
<dbReference type="EMBL" id="JBHRXV010000001">
    <property type="protein sequence ID" value="MFC3711176.1"/>
    <property type="molecule type" value="Genomic_DNA"/>
</dbReference>
<gene>
    <name evidence="1" type="ORF">ACFOMD_01245</name>
</gene>
<proteinExistence type="predicted"/>
<comment type="caution">
    <text evidence="1">The sequence shown here is derived from an EMBL/GenBank/DDBJ whole genome shotgun (WGS) entry which is preliminary data.</text>
</comment>
<accession>A0ABV7X5T6</accession>
<organism evidence="1 2">
    <name type="scientific">Sphingoaurantiacus capsulatus</name>
    <dbReference type="NCBI Taxonomy" id="1771310"/>
    <lineage>
        <taxon>Bacteria</taxon>
        <taxon>Pseudomonadati</taxon>
        <taxon>Pseudomonadota</taxon>
        <taxon>Alphaproteobacteria</taxon>
        <taxon>Sphingomonadales</taxon>
        <taxon>Sphingosinicellaceae</taxon>
        <taxon>Sphingoaurantiacus</taxon>
    </lineage>
</organism>
<protein>
    <submittedName>
        <fullName evidence="1">Uncharacterized protein</fullName>
    </submittedName>
</protein>
<sequence>MSEKVSDISFFEIIANEEQRAVYGKAVKVAAGSRSYREVIDAAAQATRLPDDGDGISFEPGPGPERALDIVETRRTGSFAYAFRLNATLRGERRLKFDPAAPIVVLPHHSADDAAPFITAAASHSGENDGWASFVCDVGAARSSKLAQRIRDAAEKAQKDAPGALHHPVPWLCVAFRLNVIDPVLGAAPWVMPTEQDDDHGAILTHGGVHPPDVSFVRIRL</sequence>
<evidence type="ECO:0000313" key="2">
    <source>
        <dbReference type="Proteomes" id="UP001595615"/>
    </source>
</evidence>
<reference evidence="2" key="1">
    <citation type="journal article" date="2019" name="Int. J. Syst. Evol. Microbiol.">
        <title>The Global Catalogue of Microorganisms (GCM) 10K type strain sequencing project: providing services to taxonomists for standard genome sequencing and annotation.</title>
        <authorList>
            <consortium name="The Broad Institute Genomics Platform"/>
            <consortium name="The Broad Institute Genome Sequencing Center for Infectious Disease"/>
            <person name="Wu L."/>
            <person name="Ma J."/>
        </authorList>
    </citation>
    <scope>NUCLEOTIDE SEQUENCE [LARGE SCALE GENOMIC DNA]</scope>
    <source>
        <strain evidence="2">KCTC 42644</strain>
    </source>
</reference>
<keyword evidence="2" id="KW-1185">Reference proteome</keyword>
<dbReference type="Proteomes" id="UP001595615">
    <property type="component" value="Unassembled WGS sequence"/>
</dbReference>
<evidence type="ECO:0000313" key="1">
    <source>
        <dbReference type="EMBL" id="MFC3711176.1"/>
    </source>
</evidence>